<dbReference type="RefSeq" id="WP_169562963.1">
    <property type="nucleotide sequence ID" value="NZ_JAAXYH010000002.1"/>
</dbReference>
<dbReference type="PROSITE" id="PS51257">
    <property type="entry name" value="PROKAR_LIPOPROTEIN"/>
    <property type="match status" value="1"/>
</dbReference>
<feature type="chain" id="PRO_5037937904" evidence="1">
    <location>
        <begin position="24"/>
        <end position="134"/>
    </location>
</feature>
<sequence>MKATHLLLAAMVTSALVGLSACAPHTAGVAVNSAGDVRVDNAGLARQVAVEHAGSRLQAGLLQGSAVVASKVGTDLHLQYKFTWFDAGGYSLEGEAGSWKPLKLHGKQQLQVNALAPNANAVAFEVYVREAISN</sequence>
<comment type="caution">
    <text evidence="2">The sequence shown here is derived from an EMBL/GenBank/DDBJ whole genome shotgun (WGS) entry which is preliminary data.</text>
</comment>
<dbReference type="CDD" id="cd09030">
    <property type="entry name" value="DUF1425"/>
    <property type="match status" value="1"/>
</dbReference>
<dbReference type="Pfam" id="PF07233">
    <property type="entry name" value="DUF1425"/>
    <property type="match status" value="1"/>
</dbReference>
<dbReference type="Proteomes" id="UP000737113">
    <property type="component" value="Unassembled WGS sequence"/>
</dbReference>
<keyword evidence="1" id="KW-0732">Signal</keyword>
<organism evidence="2 3">
    <name type="scientific">Shewanella salipaludis</name>
    <dbReference type="NCBI Taxonomy" id="2723052"/>
    <lineage>
        <taxon>Bacteria</taxon>
        <taxon>Pseudomonadati</taxon>
        <taxon>Pseudomonadota</taxon>
        <taxon>Gammaproteobacteria</taxon>
        <taxon>Alteromonadales</taxon>
        <taxon>Shewanellaceae</taxon>
        <taxon>Shewanella</taxon>
    </lineage>
</organism>
<evidence type="ECO:0000313" key="3">
    <source>
        <dbReference type="Proteomes" id="UP000737113"/>
    </source>
</evidence>
<accession>A0A972FYK8</accession>
<feature type="signal peptide" evidence="1">
    <location>
        <begin position="1"/>
        <end position="23"/>
    </location>
</feature>
<dbReference type="EMBL" id="JAAXYH010000002">
    <property type="protein sequence ID" value="NMH64276.1"/>
    <property type="molecule type" value="Genomic_DNA"/>
</dbReference>
<protein>
    <submittedName>
        <fullName evidence="2">YcfL family protein</fullName>
    </submittedName>
</protein>
<evidence type="ECO:0000256" key="1">
    <source>
        <dbReference type="SAM" id="SignalP"/>
    </source>
</evidence>
<proteinExistence type="predicted"/>
<gene>
    <name evidence="2" type="ORF">HC757_03710</name>
</gene>
<dbReference type="Gene3D" id="2.60.40.3230">
    <property type="match status" value="1"/>
</dbReference>
<name>A0A972FYK8_9GAMM</name>
<evidence type="ECO:0000313" key="2">
    <source>
        <dbReference type="EMBL" id="NMH64276.1"/>
    </source>
</evidence>
<dbReference type="AlphaFoldDB" id="A0A972FYK8"/>
<dbReference type="InterPro" id="IPR010824">
    <property type="entry name" value="DUF1425"/>
</dbReference>
<dbReference type="InterPro" id="IPR038483">
    <property type="entry name" value="YcfL-like_sf"/>
</dbReference>
<reference evidence="2" key="1">
    <citation type="submission" date="2020-04" db="EMBL/GenBank/DDBJ databases">
        <title>Description of Shewanella salipaludis sp. nov., isolated from a salt marsh.</title>
        <authorList>
            <person name="Park S."/>
            <person name="Yoon J.-H."/>
        </authorList>
    </citation>
    <scope>NUCLEOTIDE SEQUENCE</scope>
    <source>
        <strain evidence="2">SHSM-M6</strain>
    </source>
</reference>
<keyword evidence="3" id="KW-1185">Reference proteome</keyword>